<keyword evidence="2" id="KW-1185">Reference proteome</keyword>
<organism evidence="1 2">
    <name type="scientific">Segniliparus rugosus (strain ATCC BAA-974 / DSM 45345 / CCUG 50838 / CIP 108380 / JCM 13579 / CDC 945)</name>
    <dbReference type="NCBI Taxonomy" id="679197"/>
    <lineage>
        <taxon>Bacteria</taxon>
        <taxon>Bacillati</taxon>
        <taxon>Actinomycetota</taxon>
        <taxon>Actinomycetes</taxon>
        <taxon>Mycobacteriales</taxon>
        <taxon>Segniliparaceae</taxon>
        <taxon>Segniliparus</taxon>
    </lineage>
</organism>
<gene>
    <name evidence="1" type="ORF">HMPREF9336_02650</name>
</gene>
<dbReference type="OrthoDB" id="3541350at2"/>
<reference evidence="1 2" key="1">
    <citation type="journal article" date="2011" name="Stand. Genomic Sci.">
        <title>High quality draft genome sequence of Segniliparus rugosus CDC 945(T)= (ATCC BAA-974(T)).</title>
        <authorList>
            <person name="Earl A.M."/>
            <person name="Desjardins C.A."/>
            <person name="Fitzgerald M.G."/>
            <person name="Arachchi H.M."/>
            <person name="Zeng Q."/>
            <person name="Mehta T."/>
            <person name="Griggs A."/>
            <person name="Birren B.W."/>
            <person name="Toney N.C."/>
            <person name="Carr J."/>
            <person name="Posey J."/>
            <person name="Butler W.R."/>
        </authorList>
    </citation>
    <scope>NUCLEOTIDE SEQUENCE [LARGE SCALE GENOMIC DNA]</scope>
    <source>
        <strain evidence="2">ATCC BAA-974 / DSM 45345 / CCUG 50838 / CIP 108380 / JCM 13579 / CDC 945</strain>
    </source>
</reference>
<evidence type="ECO:0008006" key="3">
    <source>
        <dbReference type="Google" id="ProtNLM"/>
    </source>
</evidence>
<name>E5XT28_SEGRC</name>
<evidence type="ECO:0000313" key="2">
    <source>
        <dbReference type="Proteomes" id="UP000004816"/>
    </source>
</evidence>
<dbReference type="RefSeq" id="WP_007471153.1">
    <property type="nucleotide sequence ID" value="NZ_KI391953.1"/>
</dbReference>
<dbReference type="EMBL" id="ACZI02000002">
    <property type="protein sequence ID" value="EFV12499.1"/>
    <property type="molecule type" value="Genomic_DNA"/>
</dbReference>
<dbReference type="HOGENOM" id="CLU_178607_3_1_11"/>
<accession>E5XT28</accession>
<proteinExistence type="predicted"/>
<comment type="caution">
    <text evidence="1">The sequence shown here is derived from an EMBL/GenBank/DDBJ whole genome shotgun (WGS) entry which is preliminary data.</text>
</comment>
<evidence type="ECO:0000313" key="1">
    <source>
        <dbReference type="EMBL" id="EFV12499.1"/>
    </source>
</evidence>
<protein>
    <recommendedName>
        <fullName evidence="3">Helix-turn-helix domain-containing protein</fullName>
    </recommendedName>
</protein>
<dbReference type="Proteomes" id="UP000004816">
    <property type="component" value="Unassembled WGS sequence"/>
</dbReference>
<dbReference type="AlphaFoldDB" id="E5XT28"/>
<sequence>MAVRWTIERIRELGPVTKPQVAFDVLGISEATGYAALRDGSFPVRVLRIGKRWVIPTSGLLKALELDQESDAA</sequence>
<dbReference type="STRING" id="679197.HMPREF9336_02650"/>